<reference evidence="3" key="1">
    <citation type="submission" date="2014-12" db="EMBL/GenBank/DDBJ databases">
        <title>Genome Sequence of Valsa Canker Pathogens Uncovers a Specific Adaption of Colonization on Woody Bark.</title>
        <authorList>
            <person name="Yin Z."/>
            <person name="Liu H."/>
            <person name="Gao X."/>
            <person name="Li Z."/>
            <person name="Song N."/>
            <person name="Ke X."/>
            <person name="Dai Q."/>
            <person name="Wu Y."/>
            <person name="Sun Y."/>
            <person name="Xu J.-R."/>
            <person name="Kang Z.K."/>
            <person name="Wang L."/>
            <person name="Huang L."/>
        </authorList>
    </citation>
    <scope>NUCLEOTIDE SEQUENCE [LARGE SCALE GENOMIC DNA]</scope>
    <source>
        <strain evidence="3">SXYL134</strain>
    </source>
</reference>
<dbReference type="Proteomes" id="UP000078576">
    <property type="component" value="Unassembled WGS sequence"/>
</dbReference>
<protein>
    <submittedName>
        <fullName evidence="2">Uncharacterized protein</fullName>
    </submittedName>
</protein>
<evidence type="ECO:0000256" key="1">
    <source>
        <dbReference type="SAM" id="MobiDB-lite"/>
    </source>
</evidence>
<organism evidence="2 3">
    <name type="scientific">Cytospora mali</name>
    <name type="common">Apple Valsa canker fungus</name>
    <name type="synonym">Valsa mali</name>
    <dbReference type="NCBI Taxonomy" id="578113"/>
    <lineage>
        <taxon>Eukaryota</taxon>
        <taxon>Fungi</taxon>
        <taxon>Dikarya</taxon>
        <taxon>Ascomycota</taxon>
        <taxon>Pezizomycotina</taxon>
        <taxon>Sordariomycetes</taxon>
        <taxon>Sordariomycetidae</taxon>
        <taxon>Diaporthales</taxon>
        <taxon>Cytosporaceae</taxon>
        <taxon>Cytospora</taxon>
    </lineage>
</organism>
<name>A0A194V9Z0_CYTMA</name>
<keyword evidence="3" id="KW-1185">Reference proteome</keyword>
<dbReference type="EMBL" id="KN714758">
    <property type="protein sequence ID" value="KUI60775.1"/>
    <property type="molecule type" value="Genomic_DNA"/>
</dbReference>
<proteinExistence type="predicted"/>
<dbReference type="AlphaFoldDB" id="A0A194V9Z0"/>
<evidence type="ECO:0000313" key="3">
    <source>
        <dbReference type="Proteomes" id="UP000078576"/>
    </source>
</evidence>
<gene>
    <name evidence="2" type="ORF">VP1G_11160</name>
</gene>
<evidence type="ECO:0000313" key="2">
    <source>
        <dbReference type="EMBL" id="KUI60775.1"/>
    </source>
</evidence>
<feature type="region of interest" description="Disordered" evidence="1">
    <location>
        <begin position="41"/>
        <end position="74"/>
    </location>
</feature>
<sequence>MSHTTEYWGSSNGDGVNHYAAFRRRNGETVLYYLAALKEPRGRSADDQEAAMPDRREVGSRSHCARRDLAKMER</sequence>
<accession>A0A194V9Z0</accession>